<evidence type="ECO:0000313" key="4">
    <source>
        <dbReference type="Proteomes" id="UP000000673"/>
    </source>
</evidence>
<dbReference type="Proteomes" id="UP000000673">
    <property type="component" value="Unassembled WGS sequence"/>
</dbReference>
<keyword evidence="4" id="KW-1185">Reference proteome</keyword>
<protein>
    <submittedName>
        <fullName evidence="2 3">Uncharacterized protein</fullName>
    </submittedName>
</protein>
<dbReference type="AlphaFoldDB" id="W5JEN0"/>
<evidence type="ECO:0000313" key="2">
    <source>
        <dbReference type="EMBL" id="ETN62812.1"/>
    </source>
</evidence>
<feature type="region of interest" description="Disordered" evidence="1">
    <location>
        <begin position="272"/>
        <end position="326"/>
    </location>
</feature>
<gene>
    <name evidence="2" type="ORF">AND_005501</name>
</gene>
<reference evidence="2" key="3">
    <citation type="journal article" date="2013" name="Nucleic Acids Res.">
        <title>The genome of Anopheles darlingi, the main neotropical malaria vector.</title>
        <authorList>
            <person name="Marinotti O."/>
            <person name="Cerqueira G.C."/>
            <person name="de Almeida L.G."/>
            <person name="Ferro M.I."/>
            <person name="Loreto E.L."/>
            <person name="Zaha A."/>
            <person name="Teixeira S.M."/>
            <person name="Wespiser A.R."/>
            <person name="Almeida E Silva A."/>
            <person name="Schlindwein A.D."/>
            <person name="Pacheco A.C."/>
            <person name="Silva A.L."/>
            <person name="Graveley B.R."/>
            <person name="Walenz B.P."/>
            <person name="Lima Bde A."/>
            <person name="Ribeiro C.A."/>
            <person name="Nunes-Silva C.G."/>
            <person name="de Carvalho C.R."/>
            <person name="Soares C.M."/>
            <person name="de Menezes C.B."/>
            <person name="Matiolli C."/>
            <person name="Caffrey D."/>
            <person name="Araujo D.A."/>
            <person name="de Oliveira D.M."/>
            <person name="Golenbock D."/>
            <person name="Grisard E.C."/>
            <person name="Fantinatti-Garboggini F."/>
            <person name="de Carvalho F.M."/>
            <person name="Barcellos F.G."/>
            <person name="Prosdocimi F."/>
            <person name="May G."/>
            <person name="Azevedo Junior G.M."/>
            <person name="Guimaraes G.M."/>
            <person name="Goldman G.H."/>
            <person name="Padilha I.Q."/>
            <person name="Batista Jda S."/>
            <person name="Ferro J.A."/>
            <person name="Ribeiro J.M."/>
            <person name="Fietto J.L."/>
            <person name="Dabbas K.M."/>
            <person name="Cerdeira L."/>
            <person name="Agnez-Lima L.F."/>
            <person name="Brocchi M."/>
            <person name="de Carvalho M.O."/>
            <person name="Teixeira Mde M."/>
            <person name="Diniz Maia Mde M."/>
            <person name="Goldman M.H."/>
            <person name="Cruz Schneider M.P."/>
            <person name="Felipe M.S."/>
            <person name="Hungria M."/>
            <person name="Nicolas M.F."/>
            <person name="Pereira M."/>
            <person name="Montes M.A."/>
            <person name="Cantao M.E."/>
            <person name="Vincentz M."/>
            <person name="Rafael M.S."/>
            <person name="Silverman N."/>
            <person name="Stoco P.H."/>
            <person name="Souza R.C."/>
            <person name="Vicentini R."/>
            <person name="Gazzinelli R.T."/>
            <person name="Neves Rde O."/>
            <person name="Silva R."/>
            <person name="Astolfi-Filho S."/>
            <person name="Maciel T.E."/>
            <person name="Urmenyi T.P."/>
            <person name="Tadei W.P."/>
            <person name="Camargo E.P."/>
            <person name="de Vasconcelos A.T."/>
        </authorList>
    </citation>
    <scope>NUCLEOTIDE SEQUENCE</scope>
</reference>
<feature type="region of interest" description="Disordered" evidence="1">
    <location>
        <begin position="150"/>
        <end position="178"/>
    </location>
</feature>
<name>W5JEN0_ANODA</name>
<dbReference type="EMBL" id="ADMH02001370">
    <property type="protein sequence ID" value="ETN62812.1"/>
    <property type="molecule type" value="Genomic_DNA"/>
</dbReference>
<reference evidence="3" key="4">
    <citation type="submission" date="2015-06" db="UniProtKB">
        <authorList>
            <consortium name="EnsemblMetazoa"/>
        </authorList>
    </citation>
    <scope>IDENTIFICATION</scope>
</reference>
<evidence type="ECO:0000313" key="3">
    <source>
        <dbReference type="EnsemblMetazoa" id="ADAC005501-PA"/>
    </source>
</evidence>
<sequence>MSEEFDGRFNERLLELTQDAFSRLGFQLFDPTGEPADCVQNLVKESLETSSKASKKPKPPEPQPPIASEVCSESKEHLISCLNLHLEEAGDMQYRISNLLAIIESHEEKILSIRPELMQTITDQDTPLGQRATEIKQKVLENAKAEKFSMQQEDQRWIKKQSTNPARNNNPGSKANESLLQRKEREFQLLSTFFKYIASDLANRRNINRLELAADLRGIRQALKLLLDQNSPEQRATTILERQSSENQQQSSSACSSKAEQKYSVTMPVTKHVSGPAKAQGSKVNVSIEAVSSTGEKGPSTSSSSSLLSTHKQCVQGGSKSKKTDITFERHESTEIIEIIDDDDDD</sequence>
<organism evidence="2">
    <name type="scientific">Anopheles darlingi</name>
    <name type="common">Mosquito</name>
    <dbReference type="NCBI Taxonomy" id="43151"/>
    <lineage>
        <taxon>Eukaryota</taxon>
        <taxon>Metazoa</taxon>
        <taxon>Ecdysozoa</taxon>
        <taxon>Arthropoda</taxon>
        <taxon>Hexapoda</taxon>
        <taxon>Insecta</taxon>
        <taxon>Pterygota</taxon>
        <taxon>Neoptera</taxon>
        <taxon>Endopterygota</taxon>
        <taxon>Diptera</taxon>
        <taxon>Nematocera</taxon>
        <taxon>Culicoidea</taxon>
        <taxon>Culicidae</taxon>
        <taxon>Anophelinae</taxon>
        <taxon>Anopheles</taxon>
    </lineage>
</organism>
<feature type="compositionally biased region" description="Polar residues" evidence="1">
    <location>
        <begin position="282"/>
        <end position="295"/>
    </location>
</feature>
<dbReference type="HOGENOM" id="CLU_802191_0_0_1"/>
<accession>W5JEN0</accession>
<feature type="region of interest" description="Disordered" evidence="1">
    <location>
        <begin position="49"/>
        <end position="68"/>
    </location>
</feature>
<dbReference type="EnsemblMetazoa" id="ADAC005501-RA">
    <property type="protein sequence ID" value="ADAC005501-PA"/>
    <property type="gene ID" value="ADAC005501"/>
</dbReference>
<reference evidence="2 4" key="1">
    <citation type="journal article" date="2010" name="BMC Genomics">
        <title>Combination of measures distinguishes pre-miRNAs from other stem-loops in the genome of the newly sequenced Anopheles darlingi.</title>
        <authorList>
            <person name="Mendes N.D."/>
            <person name="Freitas A.T."/>
            <person name="Vasconcelos A.T."/>
            <person name="Sagot M.F."/>
        </authorList>
    </citation>
    <scope>NUCLEOTIDE SEQUENCE</scope>
</reference>
<feature type="compositionally biased region" description="Polar residues" evidence="1">
    <location>
        <begin position="160"/>
        <end position="178"/>
    </location>
</feature>
<dbReference type="VEuPathDB" id="VectorBase:ADAR2_003283"/>
<feature type="compositionally biased region" description="Low complexity" evidence="1">
    <location>
        <begin position="300"/>
        <end position="310"/>
    </location>
</feature>
<proteinExistence type="predicted"/>
<evidence type="ECO:0000256" key="1">
    <source>
        <dbReference type="SAM" id="MobiDB-lite"/>
    </source>
</evidence>
<dbReference type="VEuPathDB" id="VectorBase:ADAC005501"/>
<reference evidence="2" key="2">
    <citation type="submission" date="2010-05" db="EMBL/GenBank/DDBJ databases">
        <authorList>
            <person name="Almeida L.G."/>
            <person name="Nicolas M.F."/>
            <person name="Souza R.C."/>
            <person name="Vasconcelos A.T.R."/>
        </authorList>
    </citation>
    <scope>NUCLEOTIDE SEQUENCE</scope>
</reference>